<comment type="caution">
    <text evidence="6">The sequence shown here is derived from an EMBL/GenBank/DDBJ whole genome shotgun (WGS) entry which is preliminary data.</text>
</comment>
<accession>A0ABV7Y9I8</accession>
<dbReference type="EMBL" id="JBHRZH010000006">
    <property type="protein sequence ID" value="MFC3761039.1"/>
    <property type="molecule type" value="Genomic_DNA"/>
</dbReference>
<comment type="similarity">
    <text evidence="1">Belongs to the peptidase C40 family.</text>
</comment>
<keyword evidence="3" id="KW-0378">Hydrolase</keyword>
<evidence type="ECO:0000313" key="7">
    <source>
        <dbReference type="Proteomes" id="UP001595699"/>
    </source>
</evidence>
<organism evidence="6 7">
    <name type="scientific">Tenggerimyces flavus</name>
    <dbReference type="NCBI Taxonomy" id="1708749"/>
    <lineage>
        <taxon>Bacteria</taxon>
        <taxon>Bacillati</taxon>
        <taxon>Actinomycetota</taxon>
        <taxon>Actinomycetes</taxon>
        <taxon>Propionibacteriales</taxon>
        <taxon>Nocardioidaceae</taxon>
        <taxon>Tenggerimyces</taxon>
    </lineage>
</organism>
<name>A0ABV7Y9I8_9ACTN</name>
<keyword evidence="7" id="KW-1185">Reference proteome</keyword>
<reference evidence="7" key="1">
    <citation type="journal article" date="2019" name="Int. J. Syst. Evol. Microbiol.">
        <title>The Global Catalogue of Microorganisms (GCM) 10K type strain sequencing project: providing services to taxonomists for standard genome sequencing and annotation.</title>
        <authorList>
            <consortium name="The Broad Institute Genomics Platform"/>
            <consortium name="The Broad Institute Genome Sequencing Center for Infectious Disease"/>
            <person name="Wu L."/>
            <person name="Ma J."/>
        </authorList>
    </citation>
    <scope>NUCLEOTIDE SEQUENCE [LARGE SCALE GENOMIC DNA]</scope>
    <source>
        <strain evidence="7">CGMCC 4.7241</strain>
    </source>
</reference>
<dbReference type="Gene3D" id="3.90.1720.10">
    <property type="entry name" value="endopeptidase domain like (from Nostoc punctiforme)"/>
    <property type="match status" value="1"/>
</dbReference>
<dbReference type="InterPro" id="IPR000064">
    <property type="entry name" value="NLP_P60_dom"/>
</dbReference>
<dbReference type="Proteomes" id="UP001595699">
    <property type="component" value="Unassembled WGS sequence"/>
</dbReference>
<dbReference type="RefSeq" id="WP_205117263.1">
    <property type="nucleotide sequence ID" value="NZ_JAFBCM010000001.1"/>
</dbReference>
<sequence length="134" mass="14939">MIDRLPQWYWDVPYVYECGPDAADLSAGANCQLFAYTVLAHFGLHVPPLRSSNLWEDTTATKVVTDLEPLDLLFYNRTDDPFGAHIAVYLAPGEILHLCKEIGLPVVWTEADFAARPNYQVLVGAKRVSAACRT</sequence>
<keyword evidence="4" id="KW-0788">Thiol protease</keyword>
<gene>
    <name evidence="6" type="ORF">ACFOUW_09315</name>
</gene>
<dbReference type="InterPro" id="IPR038765">
    <property type="entry name" value="Papain-like_cys_pep_sf"/>
</dbReference>
<dbReference type="SUPFAM" id="SSF54001">
    <property type="entry name" value="Cysteine proteinases"/>
    <property type="match status" value="1"/>
</dbReference>
<evidence type="ECO:0000313" key="6">
    <source>
        <dbReference type="EMBL" id="MFC3761039.1"/>
    </source>
</evidence>
<evidence type="ECO:0000256" key="3">
    <source>
        <dbReference type="ARBA" id="ARBA00022801"/>
    </source>
</evidence>
<protein>
    <recommendedName>
        <fullName evidence="5">NlpC/P60 domain-containing protein</fullName>
    </recommendedName>
</protein>
<evidence type="ECO:0000256" key="1">
    <source>
        <dbReference type="ARBA" id="ARBA00007074"/>
    </source>
</evidence>
<keyword evidence="2" id="KW-0645">Protease</keyword>
<dbReference type="PROSITE" id="PS51935">
    <property type="entry name" value="NLPC_P60"/>
    <property type="match status" value="1"/>
</dbReference>
<evidence type="ECO:0000259" key="5">
    <source>
        <dbReference type="PROSITE" id="PS51935"/>
    </source>
</evidence>
<evidence type="ECO:0000256" key="4">
    <source>
        <dbReference type="ARBA" id="ARBA00022807"/>
    </source>
</evidence>
<proteinExistence type="inferred from homology"/>
<feature type="domain" description="NlpC/P60" evidence="5">
    <location>
        <begin position="1"/>
        <end position="129"/>
    </location>
</feature>
<evidence type="ECO:0000256" key="2">
    <source>
        <dbReference type="ARBA" id="ARBA00022670"/>
    </source>
</evidence>